<dbReference type="Proteomes" id="UP001175228">
    <property type="component" value="Unassembled WGS sequence"/>
</dbReference>
<sequence length="152" mass="17808">MMGGWGLLRRDGIIGHPNCERRRSYWLERVFSFVRLLQKYFSSRRFFLSQGTQLSFILASKKPLLRDGWLLRGTRKRRVPDTPVMSGRENLWRILGSFPSIRRRKGWFIHLVPICSSFLYHCDQGTPQLALFFHVCSAIYPVTSLQLFLPCG</sequence>
<accession>A0AA39Q0R6</accession>
<comment type="caution">
    <text evidence="1">The sequence shown here is derived from an EMBL/GenBank/DDBJ whole genome shotgun (WGS) entry which is preliminary data.</text>
</comment>
<name>A0AA39Q0R6_9AGAR</name>
<protein>
    <submittedName>
        <fullName evidence="1">Uncharacterized protein</fullName>
    </submittedName>
</protein>
<gene>
    <name evidence="1" type="ORF">EDD18DRAFT_431567</name>
</gene>
<reference evidence="1" key="1">
    <citation type="submission" date="2023-06" db="EMBL/GenBank/DDBJ databases">
        <authorList>
            <consortium name="Lawrence Berkeley National Laboratory"/>
            <person name="Ahrendt S."/>
            <person name="Sahu N."/>
            <person name="Indic B."/>
            <person name="Wong-Bajracharya J."/>
            <person name="Merenyi Z."/>
            <person name="Ke H.-M."/>
            <person name="Monk M."/>
            <person name="Kocsube S."/>
            <person name="Drula E."/>
            <person name="Lipzen A."/>
            <person name="Balint B."/>
            <person name="Henrissat B."/>
            <person name="Andreopoulos B."/>
            <person name="Martin F.M."/>
            <person name="Harder C.B."/>
            <person name="Rigling D."/>
            <person name="Ford K.L."/>
            <person name="Foster G.D."/>
            <person name="Pangilinan J."/>
            <person name="Papanicolaou A."/>
            <person name="Barry K."/>
            <person name="LaButti K."/>
            <person name="Viragh M."/>
            <person name="Koriabine M."/>
            <person name="Yan M."/>
            <person name="Riley R."/>
            <person name="Champramary S."/>
            <person name="Plett K.L."/>
            <person name="Tsai I.J."/>
            <person name="Slot J."/>
            <person name="Sipos G."/>
            <person name="Plett J."/>
            <person name="Nagy L.G."/>
            <person name="Grigoriev I.V."/>
        </authorList>
    </citation>
    <scope>NUCLEOTIDE SEQUENCE</scope>
    <source>
        <strain evidence="1">HWK02</strain>
    </source>
</reference>
<dbReference type="AlphaFoldDB" id="A0AA39Q0R6"/>
<organism evidence="1 2">
    <name type="scientific">Armillaria luteobubalina</name>
    <dbReference type="NCBI Taxonomy" id="153913"/>
    <lineage>
        <taxon>Eukaryota</taxon>
        <taxon>Fungi</taxon>
        <taxon>Dikarya</taxon>
        <taxon>Basidiomycota</taxon>
        <taxon>Agaricomycotina</taxon>
        <taxon>Agaricomycetes</taxon>
        <taxon>Agaricomycetidae</taxon>
        <taxon>Agaricales</taxon>
        <taxon>Marasmiineae</taxon>
        <taxon>Physalacriaceae</taxon>
        <taxon>Armillaria</taxon>
    </lineage>
</organism>
<evidence type="ECO:0000313" key="2">
    <source>
        <dbReference type="Proteomes" id="UP001175228"/>
    </source>
</evidence>
<dbReference type="EMBL" id="JAUEPU010000026">
    <property type="protein sequence ID" value="KAK0493144.1"/>
    <property type="molecule type" value="Genomic_DNA"/>
</dbReference>
<keyword evidence="2" id="KW-1185">Reference proteome</keyword>
<proteinExistence type="predicted"/>
<evidence type="ECO:0000313" key="1">
    <source>
        <dbReference type="EMBL" id="KAK0493144.1"/>
    </source>
</evidence>